<comment type="subunit">
    <text evidence="6">Homodimer.</text>
</comment>
<keyword evidence="9" id="KW-1185">Reference proteome</keyword>
<keyword evidence="2 6" id="KW-0288">FMN</keyword>
<comment type="catalytic activity">
    <reaction evidence="6">
        <text>2 a quinone + NADH + H(+) = 2 a 1,4-benzosemiquinone + NAD(+)</text>
        <dbReference type="Rhea" id="RHEA:65952"/>
        <dbReference type="ChEBI" id="CHEBI:15378"/>
        <dbReference type="ChEBI" id="CHEBI:57540"/>
        <dbReference type="ChEBI" id="CHEBI:57945"/>
        <dbReference type="ChEBI" id="CHEBI:132124"/>
        <dbReference type="ChEBI" id="CHEBI:134225"/>
    </reaction>
</comment>
<evidence type="ECO:0000313" key="9">
    <source>
        <dbReference type="Proteomes" id="UP000441399"/>
    </source>
</evidence>
<dbReference type="AlphaFoldDB" id="A0A5S9P670"/>
<name>A0A5S9P670_9GAMM</name>
<dbReference type="InterPro" id="IPR029039">
    <property type="entry name" value="Flavoprotein-like_sf"/>
</dbReference>
<keyword evidence="4 6" id="KW-0520">NAD</keyword>
<evidence type="ECO:0000259" key="7">
    <source>
        <dbReference type="Pfam" id="PF02525"/>
    </source>
</evidence>
<evidence type="ECO:0000256" key="5">
    <source>
        <dbReference type="ARBA" id="ARBA00048542"/>
    </source>
</evidence>
<dbReference type="Gene3D" id="3.40.50.360">
    <property type="match status" value="1"/>
</dbReference>
<evidence type="ECO:0000256" key="2">
    <source>
        <dbReference type="ARBA" id="ARBA00022643"/>
    </source>
</evidence>
<dbReference type="PANTHER" id="PTHR43741">
    <property type="entry name" value="FMN-DEPENDENT NADH-AZOREDUCTASE 1"/>
    <property type="match status" value="1"/>
</dbReference>
<feature type="binding site" evidence="6">
    <location>
        <begin position="96"/>
        <end position="99"/>
    </location>
    <ligand>
        <name>FMN</name>
        <dbReference type="ChEBI" id="CHEBI:58210"/>
    </ligand>
</feature>
<sequence>MKTLLQINSGMQGQESHSSMLANRMTNSLLAQMPGAKHIKRDLSEEEIPHLNLGVFQSFSDPDSAVTPTQKAALALSNTLVAELKQSSILIIGAPMYNFMIPSVLKSWIDHVIRAQETFRYGENGPVGLLENKKTYIVIAQGGKFLGTEADIETEYLKMALGLIGITDIEFIYAQGLAMGPQGAEVGLKEA</sequence>
<dbReference type="InterPro" id="IPR050104">
    <property type="entry name" value="FMN-dep_NADH:Q_OxRdtase_AzoR1"/>
</dbReference>
<dbReference type="Pfam" id="PF02525">
    <property type="entry name" value="Flavodoxin_2"/>
    <property type="match status" value="1"/>
</dbReference>
<proteinExistence type="inferred from homology"/>
<evidence type="ECO:0000256" key="3">
    <source>
        <dbReference type="ARBA" id="ARBA00023002"/>
    </source>
</evidence>
<keyword evidence="3 6" id="KW-0560">Oxidoreductase</keyword>
<dbReference type="InterPro" id="IPR023048">
    <property type="entry name" value="NADH:quinone_OxRdtase_FMN_depd"/>
</dbReference>
<dbReference type="EC" id="1.6.5.-" evidence="6"/>
<comment type="function">
    <text evidence="6">Quinone reductase that provides resistance to thiol-specific stress caused by electrophilic quinones.</text>
</comment>
<dbReference type="EMBL" id="CACSIO010000005">
    <property type="protein sequence ID" value="CAA0098880.1"/>
    <property type="molecule type" value="Genomic_DNA"/>
</dbReference>
<dbReference type="GO" id="GO:0016655">
    <property type="term" value="F:oxidoreductase activity, acting on NAD(P)H, quinone or similar compound as acceptor"/>
    <property type="evidence" value="ECO:0007669"/>
    <property type="project" value="InterPro"/>
</dbReference>
<comment type="similarity">
    <text evidence="6">Belongs to the azoreductase type 1 family.</text>
</comment>
<comment type="catalytic activity">
    <reaction evidence="5">
        <text>N,N-dimethyl-1,4-phenylenediamine + anthranilate + 2 NAD(+) = 2-(4-dimethylaminophenyl)diazenylbenzoate + 2 NADH + 2 H(+)</text>
        <dbReference type="Rhea" id="RHEA:55872"/>
        <dbReference type="ChEBI" id="CHEBI:15378"/>
        <dbReference type="ChEBI" id="CHEBI:15783"/>
        <dbReference type="ChEBI" id="CHEBI:16567"/>
        <dbReference type="ChEBI" id="CHEBI:57540"/>
        <dbReference type="ChEBI" id="CHEBI:57945"/>
        <dbReference type="ChEBI" id="CHEBI:71579"/>
        <dbReference type="EC" id="1.7.1.17"/>
    </reaction>
    <physiologicalReaction direction="right-to-left" evidence="5">
        <dbReference type="Rhea" id="RHEA:55874"/>
    </physiologicalReaction>
</comment>
<dbReference type="Proteomes" id="UP000441399">
    <property type="component" value="Unassembled WGS sequence"/>
</dbReference>
<dbReference type="GO" id="GO:0016652">
    <property type="term" value="F:oxidoreductase activity, acting on NAD(P)H as acceptor"/>
    <property type="evidence" value="ECO:0007669"/>
    <property type="project" value="UniProtKB-UniRule"/>
</dbReference>
<reference evidence="8 9" key="1">
    <citation type="submission" date="2019-11" db="EMBL/GenBank/DDBJ databases">
        <authorList>
            <person name="Holert J."/>
        </authorList>
    </citation>
    <scope>NUCLEOTIDE SEQUENCE [LARGE SCALE GENOMIC DNA]</scope>
    <source>
        <strain evidence="8">SB11_3</strain>
    </source>
</reference>
<dbReference type="SUPFAM" id="SSF52218">
    <property type="entry name" value="Flavoproteins"/>
    <property type="match status" value="1"/>
</dbReference>
<comment type="caution">
    <text evidence="6">Lacks conserved residue(s) required for the propagation of feature annotation.</text>
</comment>
<comment type="function">
    <text evidence="6">Also exhibits azoreductase activity. Catalyzes the reductive cleavage of the azo bond in aromatic azo compounds to the corresponding amines.</text>
</comment>
<evidence type="ECO:0000313" key="8">
    <source>
        <dbReference type="EMBL" id="CAA0098880.1"/>
    </source>
</evidence>
<gene>
    <name evidence="8" type="primary">azoR_1</name>
    <name evidence="6" type="synonym">azoR</name>
    <name evidence="8" type="ORF">OPDIPICF_04206</name>
</gene>
<feature type="binding site" evidence="6">
    <location>
        <begin position="16"/>
        <end position="18"/>
    </location>
    <ligand>
        <name>FMN</name>
        <dbReference type="ChEBI" id="CHEBI:58210"/>
    </ligand>
</feature>
<evidence type="ECO:0000256" key="6">
    <source>
        <dbReference type="HAMAP-Rule" id="MF_01216"/>
    </source>
</evidence>
<dbReference type="OrthoDB" id="9787136at2"/>
<evidence type="ECO:0000256" key="1">
    <source>
        <dbReference type="ARBA" id="ARBA00022630"/>
    </source>
</evidence>
<dbReference type="EC" id="1.7.1.17" evidence="6"/>
<comment type="cofactor">
    <cofactor evidence="6">
        <name>FMN</name>
        <dbReference type="ChEBI" id="CHEBI:58210"/>
    </cofactor>
    <text evidence="6">Binds 1 FMN per subunit.</text>
</comment>
<dbReference type="PANTHER" id="PTHR43741:SF2">
    <property type="entry name" value="FMN-DEPENDENT NADH:QUINONE OXIDOREDUCTASE"/>
    <property type="match status" value="1"/>
</dbReference>
<accession>A0A5S9P670</accession>
<keyword evidence="1 6" id="KW-0285">Flavoprotein</keyword>
<evidence type="ECO:0000256" key="4">
    <source>
        <dbReference type="ARBA" id="ARBA00023027"/>
    </source>
</evidence>
<dbReference type="GO" id="GO:0010181">
    <property type="term" value="F:FMN binding"/>
    <property type="evidence" value="ECO:0007669"/>
    <property type="project" value="UniProtKB-UniRule"/>
</dbReference>
<feature type="domain" description="Flavodoxin-like fold" evidence="7">
    <location>
        <begin position="3"/>
        <end position="187"/>
    </location>
</feature>
<protein>
    <recommendedName>
        <fullName evidence="6">FMN dependent NADH:quinone oxidoreductase</fullName>
        <ecNumber evidence="6">1.6.5.-</ecNumber>
    </recommendedName>
    <alternativeName>
        <fullName evidence="6">Azo-dye reductase</fullName>
    </alternativeName>
    <alternativeName>
        <fullName evidence="6">FMN-dependent NADH-azo compound oxidoreductase</fullName>
    </alternativeName>
    <alternativeName>
        <fullName evidence="6">FMN-dependent NADH-azoreductase</fullName>
        <ecNumber evidence="6">1.7.1.17</ecNumber>
    </alternativeName>
</protein>
<dbReference type="InterPro" id="IPR003680">
    <property type="entry name" value="Flavodoxin_fold"/>
</dbReference>
<dbReference type="GO" id="GO:0009055">
    <property type="term" value="F:electron transfer activity"/>
    <property type="evidence" value="ECO:0007669"/>
    <property type="project" value="UniProtKB-UniRule"/>
</dbReference>
<organism evidence="8 9">
    <name type="scientific">BD1-7 clade bacterium</name>
    <dbReference type="NCBI Taxonomy" id="2029982"/>
    <lineage>
        <taxon>Bacteria</taxon>
        <taxon>Pseudomonadati</taxon>
        <taxon>Pseudomonadota</taxon>
        <taxon>Gammaproteobacteria</taxon>
        <taxon>Cellvibrionales</taxon>
        <taxon>Spongiibacteraceae</taxon>
        <taxon>BD1-7 clade</taxon>
    </lineage>
</organism>
<dbReference type="HAMAP" id="MF_01216">
    <property type="entry name" value="Azoreductase_type1"/>
    <property type="match status" value="1"/>
</dbReference>